<dbReference type="EMBL" id="BONE01000027">
    <property type="protein sequence ID" value="GIF74123.1"/>
    <property type="molecule type" value="Genomic_DNA"/>
</dbReference>
<evidence type="ECO:0000313" key="2">
    <source>
        <dbReference type="Proteomes" id="UP000604117"/>
    </source>
</evidence>
<dbReference type="Proteomes" id="UP000604117">
    <property type="component" value="Unassembled WGS sequence"/>
</dbReference>
<organism evidence="1 2">
    <name type="scientific">Asanoa siamensis</name>
    <dbReference type="NCBI Taxonomy" id="926357"/>
    <lineage>
        <taxon>Bacteria</taxon>
        <taxon>Bacillati</taxon>
        <taxon>Actinomycetota</taxon>
        <taxon>Actinomycetes</taxon>
        <taxon>Micromonosporales</taxon>
        <taxon>Micromonosporaceae</taxon>
        <taxon>Asanoa</taxon>
    </lineage>
</organism>
<evidence type="ECO:0000313" key="1">
    <source>
        <dbReference type="EMBL" id="GIF74123.1"/>
    </source>
</evidence>
<reference evidence="1 2" key="1">
    <citation type="submission" date="2021-01" db="EMBL/GenBank/DDBJ databases">
        <title>Whole genome shotgun sequence of Asanoa siamensis NBRC 107932.</title>
        <authorList>
            <person name="Komaki H."/>
            <person name="Tamura T."/>
        </authorList>
    </citation>
    <scope>NUCLEOTIDE SEQUENCE [LARGE SCALE GENOMIC DNA]</scope>
    <source>
        <strain evidence="1 2">NBRC 107932</strain>
    </source>
</reference>
<gene>
    <name evidence="1" type="ORF">Asi02nite_36410</name>
</gene>
<keyword evidence="2" id="KW-1185">Reference proteome</keyword>
<dbReference type="RefSeq" id="WP_203714487.1">
    <property type="nucleotide sequence ID" value="NZ_BONE01000027.1"/>
</dbReference>
<protein>
    <submittedName>
        <fullName evidence="1">Uncharacterized protein</fullName>
    </submittedName>
</protein>
<sequence length="138" mass="14809">MYRPMELGDTARVAKPSDAIEYRLGTVTDLDANVPYTTDPRGYTLRFPNGTTRTYPAAQVARCTRMDDRAALEAAFTTAFIALRGACRIAHDFDADLSIGTASLLVRLVDLAALRLGVHLAPASLARPDGESTAEGGH</sequence>
<proteinExistence type="predicted"/>
<name>A0ABQ4CSZ0_9ACTN</name>
<accession>A0ABQ4CSZ0</accession>
<comment type="caution">
    <text evidence="1">The sequence shown here is derived from an EMBL/GenBank/DDBJ whole genome shotgun (WGS) entry which is preliminary data.</text>
</comment>